<evidence type="ECO:0000256" key="5">
    <source>
        <dbReference type="ARBA" id="ARBA00023136"/>
    </source>
</evidence>
<sequence>MPRIDRYILSQFTALFGFFALVLIAVYWLNRSVVLFEQLIADGQTALVVLEFTALTLPLVISLVLPVAGFAASAYGTNRLAGESELVVMQAAGMSPWRMARPVLVFGVMVGIMVGVLVHGLVPMARARLADRQAEVAQNVVSRFLRSGSFQFPTKGLTLFIGDVAADGTLHDVLIEDGRDPARTTLYTAEEALIAKSDTGPKLVMVKGLTQQAQKGADGNTRLAITRFADLTYDIGGLIGSGRRAAGGDLRDYSTPRLLNPDDALLASARATPAEARLQAHVRLAQPLLAPVAALLGFAVLLIGGYSRFGVGPQMLLAVGALVGLQFLATSGEAMAARDPAMAWPAVYLAPLLGGAVVAAALWLAGRPRGPRRGAPAQGAPA</sequence>
<gene>
    <name evidence="7" type="primary">lptF</name>
    <name evidence="7" type="ORF">DRW48_01060</name>
</gene>
<feature type="transmembrane region" description="Helical" evidence="6">
    <location>
        <begin position="284"/>
        <end position="303"/>
    </location>
</feature>
<dbReference type="KEGG" id="pars:DRW48_01060"/>
<evidence type="ECO:0000256" key="1">
    <source>
        <dbReference type="ARBA" id="ARBA00004651"/>
    </source>
</evidence>
<feature type="transmembrane region" description="Helical" evidence="6">
    <location>
        <begin position="49"/>
        <end position="72"/>
    </location>
</feature>
<dbReference type="OrthoDB" id="8477889at2"/>
<reference evidence="8" key="1">
    <citation type="submission" date="2018-07" db="EMBL/GenBank/DDBJ databases">
        <title>Genome sequencing of Paracoccus sp. SC2-6.</title>
        <authorList>
            <person name="Heo J."/>
            <person name="Kim S.-J."/>
            <person name="Kwon S.-W."/>
        </authorList>
    </citation>
    <scope>NUCLEOTIDE SEQUENCE [LARGE SCALE GENOMIC DNA]</scope>
    <source>
        <strain evidence="8">SC2-6</strain>
    </source>
</reference>
<dbReference type="GO" id="GO:0043190">
    <property type="term" value="C:ATP-binding cassette (ABC) transporter complex"/>
    <property type="evidence" value="ECO:0007669"/>
    <property type="project" value="InterPro"/>
</dbReference>
<feature type="transmembrane region" description="Helical" evidence="6">
    <location>
        <begin position="315"/>
        <end position="336"/>
    </location>
</feature>
<evidence type="ECO:0000256" key="4">
    <source>
        <dbReference type="ARBA" id="ARBA00022989"/>
    </source>
</evidence>
<evidence type="ECO:0000256" key="3">
    <source>
        <dbReference type="ARBA" id="ARBA00022692"/>
    </source>
</evidence>
<dbReference type="Proteomes" id="UP000252023">
    <property type="component" value="Chromosome"/>
</dbReference>
<keyword evidence="3 6" id="KW-0812">Transmembrane</keyword>
<dbReference type="PANTHER" id="PTHR33529:SF6">
    <property type="entry name" value="YJGP_YJGQ FAMILY PERMEASE"/>
    <property type="match status" value="1"/>
</dbReference>
<dbReference type="EMBL" id="CP030918">
    <property type="protein sequence ID" value="AXC48475.1"/>
    <property type="molecule type" value="Genomic_DNA"/>
</dbReference>
<feature type="transmembrane region" description="Helical" evidence="6">
    <location>
        <begin position="103"/>
        <end position="122"/>
    </location>
</feature>
<organism evidence="7 8">
    <name type="scientific">Paracoccus suum</name>
    <dbReference type="NCBI Taxonomy" id="2259340"/>
    <lineage>
        <taxon>Bacteria</taxon>
        <taxon>Pseudomonadati</taxon>
        <taxon>Pseudomonadota</taxon>
        <taxon>Alphaproteobacteria</taxon>
        <taxon>Rhodobacterales</taxon>
        <taxon>Paracoccaceae</taxon>
        <taxon>Paracoccus</taxon>
    </lineage>
</organism>
<feature type="transmembrane region" description="Helical" evidence="6">
    <location>
        <begin position="7"/>
        <end position="29"/>
    </location>
</feature>
<dbReference type="Pfam" id="PF03739">
    <property type="entry name" value="LptF_LptG"/>
    <property type="match status" value="1"/>
</dbReference>
<evidence type="ECO:0000256" key="6">
    <source>
        <dbReference type="SAM" id="Phobius"/>
    </source>
</evidence>
<comment type="subcellular location">
    <subcellularLocation>
        <location evidence="1">Cell membrane</location>
        <topology evidence="1">Multi-pass membrane protein</topology>
    </subcellularLocation>
</comment>
<keyword evidence="2" id="KW-1003">Cell membrane</keyword>
<dbReference type="InterPro" id="IPR030922">
    <property type="entry name" value="LptF"/>
</dbReference>
<keyword evidence="5 6" id="KW-0472">Membrane</keyword>
<accession>A0A344PGH0</accession>
<protein>
    <submittedName>
        <fullName evidence="7">LPS export ABC transporter permease LptF</fullName>
    </submittedName>
</protein>
<dbReference type="RefSeq" id="WP_114074795.1">
    <property type="nucleotide sequence ID" value="NZ_CP030918.1"/>
</dbReference>
<dbReference type="NCBIfam" id="TIGR04407">
    <property type="entry name" value="LptF_YjgP"/>
    <property type="match status" value="1"/>
</dbReference>
<evidence type="ECO:0000256" key="2">
    <source>
        <dbReference type="ARBA" id="ARBA00022475"/>
    </source>
</evidence>
<dbReference type="InterPro" id="IPR005495">
    <property type="entry name" value="LptG/LptF_permease"/>
</dbReference>
<evidence type="ECO:0000313" key="7">
    <source>
        <dbReference type="EMBL" id="AXC48475.1"/>
    </source>
</evidence>
<evidence type="ECO:0000313" key="8">
    <source>
        <dbReference type="Proteomes" id="UP000252023"/>
    </source>
</evidence>
<dbReference type="GO" id="GO:0055085">
    <property type="term" value="P:transmembrane transport"/>
    <property type="evidence" value="ECO:0007669"/>
    <property type="project" value="InterPro"/>
</dbReference>
<feature type="transmembrane region" description="Helical" evidence="6">
    <location>
        <begin position="342"/>
        <end position="365"/>
    </location>
</feature>
<dbReference type="GO" id="GO:0015920">
    <property type="term" value="P:lipopolysaccharide transport"/>
    <property type="evidence" value="ECO:0007669"/>
    <property type="project" value="TreeGrafter"/>
</dbReference>
<name>A0A344PGH0_9RHOB</name>
<keyword evidence="4 6" id="KW-1133">Transmembrane helix</keyword>
<dbReference type="PANTHER" id="PTHR33529">
    <property type="entry name" value="SLR0882 PROTEIN-RELATED"/>
    <property type="match status" value="1"/>
</dbReference>
<dbReference type="AlphaFoldDB" id="A0A344PGH0"/>
<keyword evidence="8" id="KW-1185">Reference proteome</keyword>
<proteinExistence type="predicted"/>